<dbReference type="Pfam" id="PF04299">
    <property type="entry name" value="FMN_bind_2"/>
    <property type="match status" value="1"/>
</dbReference>
<dbReference type="InterPro" id="IPR012349">
    <property type="entry name" value="Split_barrel_FMN-bd"/>
</dbReference>
<sequence>MYIPRHFEESREAVLHALIREHPLGALVVSGPDGLEANHLPFELDTEQGVLRAHVARANPLWRAAPCEALAIFQGPSAYISPSFYPGKAEHGRAVPTWNYIAVHAGGPLRVVDDPAWLRALVDRLTNRFEAGRPAPWKLDDAPDDYLHKLLGQIVGIELEIARIAGKWKMSQNQPEANRAGVEQGLRAEGGGAADVAEHMARLR</sequence>
<dbReference type="RefSeq" id="WP_220810233.1">
    <property type="nucleotide sequence ID" value="NZ_BPMK01000021.1"/>
</dbReference>
<dbReference type="PIRSF" id="PIRSF010372">
    <property type="entry name" value="PaiB"/>
    <property type="match status" value="1"/>
</dbReference>
<dbReference type="Gene3D" id="2.30.110.10">
    <property type="entry name" value="Electron Transport, Fmn-binding Protein, Chain A"/>
    <property type="match status" value="1"/>
</dbReference>
<proteinExistence type="predicted"/>
<gene>
    <name evidence="1" type="ORF">NCCP691_38310</name>
</gene>
<organism evidence="1 2">
    <name type="scientific">Noviherbaspirillum aridicola</name>
    <dbReference type="NCBI Taxonomy" id="2849687"/>
    <lineage>
        <taxon>Bacteria</taxon>
        <taxon>Pseudomonadati</taxon>
        <taxon>Pseudomonadota</taxon>
        <taxon>Betaproteobacteria</taxon>
        <taxon>Burkholderiales</taxon>
        <taxon>Oxalobacteraceae</taxon>
        <taxon>Noviherbaspirillum</taxon>
    </lineage>
</organism>
<evidence type="ECO:0000313" key="2">
    <source>
        <dbReference type="Proteomes" id="UP000887222"/>
    </source>
</evidence>
<comment type="caution">
    <text evidence="1">The sequence shown here is derived from an EMBL/GenBank/DDBJ whole genome shotgun (WGS) entry which is preliminary data.</text>
</comment>
<dbReference type="EMBL" id="BPMK01000021">
    <property type="protein sequence ID" value="GIZ53817.1"/>
    <property type="molecule type" value="Genomic_DNA"/>
</dbReference>
<dbReference type="Proteomes" id="UP000887222">
    <property type="component" value="Unassembled WGS sequence"/>
</dbReference>
<dbReference type="PANTHER" id="PTHR35802:SF1">
    <property type="entry name" value="PROTEASE SYNTHASE AND SPORULATION PROTEIN PAI 2"/>
    <property type="match status" value="1"/>
</dbReference>
<keyword evidence="2" id="KW-1185">Reference proteome</keyword>
<protein>
    <submittedName>
        <fullName evidence="1">Transcriptional regulator</fullName>
    </submittedName>
</protein>
<dbReference type="SUPFAM" id="SSF50475">
    <property type="entry name" value="FMN-binding split barrel"/>
    <property type="match status" value="1"/>
</dbReference>
<dbReference type="InterPro" id="IPR007396">
    <property type="entry name" value="TR_PAI2-type"/>
</dbReference>
<name>A0ABQ4Q9C0_9BURK</name>
<evidence type="ECO:0000313" key="1">
    <source>
        <dbReference type="EMBL" id="GIZ53817.1"/>
    </source>
</evidence>
<reference evidence="1 2" key="1">
    <citation type="journal article" date="2022" name="Int. J. Syst. Evol. Microbiol.">
        <title>Noviherbaspirillum aridicola sp. nov., isolated from an arid soil in Pakistan.</title>
        <authorList>
            <person name="Khan I.U."/>
            <person name="Saqib M."/>
            <person name="Amin A."/>
            <person name="Hussain F."/>
            <person name="Li L."/>
            <person name="Liu Y.H."/>
            <person name="Fang B.Z."/>
            <person name="Ahmed I."/>
            <person name="Li W.J."/>
        </authorList>
    </citation>
    <scope>NUCLEOTIDE SEQUENCE [LARGE SCALE GENOMIC DNA]</scope>
    <source>
        <strain evidence="1 2">NCCP-691</strain>
    </source>
</reference>
<accession>A0ABQ4Q9C0</accession>
<dbReference type="PANTHER" id="PTHR35802">
    <property type="entry name" value="PROTEASE SYNTHASE AND SPORULATION PROTEIN PAI 2"/>
    <property type="match status" value="1"/>
</dbReference>